<evidence type="ECO:0000313" key="2">
    <source>
        <dbReference type="Proteomes" id="UP000503004"/>
    </source>
</evidence>
<proteinExistence type="predicted"/>
<dbReference type="EMBL" id="CP046565">
    <property type="protein sequence ID" value="QJD31180.1"/>
    <property type="molecule type" value="Genomic_DNA"/>
</dbReference>
<keyword evidence="2" id="KW-1185">Reference proteome</keyword>
<dbReference type="AlphaFoldDB" id="A0A858QBK4"/>
<sequence>MFEAWIPHRRSFIYSVEADCRLNMSFEVGFTFKAAITDGGEQIDFVETDPGTALLVKAKRTCHPIHLGPDGAMPMATGVWNRRT</sequence>
<dbReference type="KEGG" id="metu:GNH96_15340"/>
<dbReference type="RefSeq" id="WP_169604447.1">
    <property type="nucleotide sequence ID" value="NZ_CP046565.1"/>
</dbReference>
<gene>
    <name evidence="1" type="ORF">GNH96_15340</name>
</gene>
<reference evidence="2" key="1">
    <citation type="submission" date="2019-12" db="EMBL/GenBank/DDBJ databases">
        <authorList>
            <person name="Awala S.I."/>
            <person name="Rhee S.K."/>
        </authorList>
    </citation>
    <scope>NUCLEOTIDE SEQUENCE [LARGE SCALE GENOMIC DNA]</scope>
    <source>
        <strain evidence="2">IM1</strain>
    </source>
</reference>
<accession>A0A858QBK4</accession>
<dbReference type="Proteomes" id="UP000503004">
    <property type="component" value="Chromosome"/>
</dbReference>
<protein>
    <submittedName>
        <fullName evidence="1">Uncharacterized protein</fullName>
    </submittedName>
</protein>
<evidence type="ECO:0000313" key="1">
    <source>
        <dbReference type="EMBL" id="QJD31180.1"/>
    </source>
</evidence>
<name>A0A858QBK4_9GAMM</name>
<organism evidence="1 2">
    <name type="scientific">Methylococcus geothermalis</name>
    <dbReference type="NCBI Taxonomy" id="2681310"/>
    <lineage>
        <taxon>Bacteria</taxon>
        <taxon>Pseudomonadati</taxon>
        <taxon>Pseudomonadota</taxon>
        <taxon>Gammaproteobacteria</taxon>
        <taxon>Methylococcales</taxon>
        <taxon>Methylococcaceae</taxon>
        <taxon>Methylococcus</taxon>
    </lineage>
</organism>